<evidence type="ECO:0000313" key="4">
    <source>
        <dbReference type="Proteomes" id="UP000590511"/>
    </source>
</evidence>
<comment type="caution">
    <text evidence="3">The sequence shown here is derived from an EMBL/GenBank/DDBJ whole genome shotgun (WGS) entry which is preliminary data.</text>
</comment>
<dbReference type="AlphaFoldDB" id="A0A7W7HEX9"/>
<gene>
    <name evidence="3" type="ORF">BJ964_003416</name>
</gene>
<feature type="transmembrane region" description="Helical" evidence="2">
    <location>
        <begin position="80"/>
        <end position="104"/>
    </location>
</feature>
<name>A0A7W7HEX9_9ACTN</name>
<keyword evidence="2" id="KW-1133">Transmembrane helix</keyword>
<feature type="compositionally biased region" description="Basic residues" evidence="1">
    <location>
        <begin position="1"/>
        <end position="14"/>
    </location>
</feature>
<accession>A0A7W7HEX9</accession>
<evidence type="ECO:0000256" key="1">
    <source>
        <dbReference type="SAM" id="MobiDB-lite"/>
    </source>
</evidence>
<keyword evidence="2" id="KW-0472">Membrane</keyword>
<evidence type="ECO:0000256" key="2">
    <source>
        <dbReference type="SAM" id="Phobius"/>
    </source>
</evidence>
<feature type="transmembrane region" description="Helical" evidence="2">
    <location>
        <begin position="125"/>
        <end position="143"/>
    </location>
</feature>
<organism evidence="3 4">
    <name type="scientific">Actinoplanes lobatus</name>
    <dbReference type="NCBI Taxonomy" id="113568"/>
    <lineage>
        <taxon>Bacteria</taxon>
        <taxon>Bacillati</taxon>
        <taxon>Actinomycetota</taxon>
        <taxon>Actinomycetes</taxon>
        <taxon>Micromonosporales</taxon>
        <taxon>Micromonosporaceae</taxon>
        <taxon>Actinoplanes</taxon>
    </lineage>
</organism>
<feature type="region of interest" description="Disordered" evidence="1">
    <location>
        <begin position="270"/>
        <end position="305"/>
    </location>
</feature>
<feature type="compositionally biased region" description="Low complexity" evidence="1">
    <location>
        <begin position="280"/>
        <end position="291"/>
    </location>
</feature>
<dbReference type="RefSeq" id="WP_188121604.1">
    <property type="nucleotide sequence ID" value="NZ_BOMP01000040.1"/>
</dbReference>
<feature type="region of interest" description="Disordered" evidence="1">
    <location>
        <begin position="1"/>
        <end position="26"/>
    </location>
</feature>
<keyword evidence="2" id="KW-0812">Transmembrane</keyword>
<sequence length="305" mass="33024">MERIKRQARIQPRRKAADVPPSAPAGTQAQIPIVASATQTAASVKPFIEIAGVVGILSVPFVAIRMLAVANWNQTTALAIISNSAIGSLAVAFFLLAIPTWLYITNIFLAMDAASPESTNRGRNIFLILLISFIGATMVRSWFELFPIAIFPLVAIWIFGRIDRGRSTEQSRAENRRVALALSLSAIWSMVASTQSWLPAEQLVVDGQKRQAFVLNSSEKEFVAYFPAESAVIRVDKARITERQYCTLRTVAPIFKNKVRSLPPCPLLDNEKKLGPLPSPSSSAPSGAPSSPSSPSPAPQLSVVS</sequence>
<protein>
    <submittedName>
        <fullName evidence="3">Uncharacterized protein</fullName>
    </submittedName>
</protein>
<evidence type="ECO:0000313" key="3">
    <source>
        <dbReference type="EMBL" id="MBB4749255.1"/>
    </source>
</evidence>
<feature type="transmembrane region" description="Helical" evidence="2">
    <location>
        <begin position="47"/>
        <end position="68"/>
    </location>
</feature>
<proteinExistence type="predicted"/>
<dbReference type="EMBL" id="JACHNC010000001">
    <property type="protein sequence ID" value="MBB4749255.1"/>
    <property type="molecule type" value="Genomic_DNA"/>
</dbReference>
<reference evidence="3 4" key="1">
    <citation type="submission" date="2020-08" db="EMBL/GenBank/DDBJ databases">
        <title>Sequencing the genomes of 1000 actinobacteria strains.</title>
        <authorList>
            <person name="Klenk H.-P."/>
        </authorList>
    </citation>
    <scope>NUCLEOTIDE SEQUENCE [LARGE SCALE GENOMIC DNA]</scope>
    <source>
        <strain evidence="3 4">DSM 43150</strain>
    </source>
</reference>
<dbReference type="Proteomes" id="UP000590511">
    <property type="component" value="Unassembled WGS sequence"/>
</dbReference>